<reference evidence="1 2" key="1">
    <citation type="submission" date="2021-06" db="EMBL/GenBank/DDBJ databases">
        <title>Caerostris darwini draft genome.</title>
        <authorList>
            <person name="Kono N."/>
            <person name="Arakawa K."/>
        </authorList>
    </citation>
    <scope>NUCLEOTIDE SEQUENCE [LARGE SCALE GENOMIC DNA]</scope>
</reference>
<evidence type="ECO:0000313" key="1">
    <source>
        <dbReference type="EMBL" id="GIY45398.1"/>
    </source>
</evidence>
<keyword evidence="2" id="KW-1185">Reference proteome</keyword>
<proteinExistence type="predicted"/>
<protein>
    <submittedName>
        <fullName evidence="1">Uncharacterized protein</fullName>
    </submittedName>
</protein>
<evidence type="ECO:0000313" key="2">
    <source>
        <dbReference type="Proteomes" id="UP001054837"/>
    </source>
</evidence>
<sequence>MIIDLTTPKASALSNHRRMQTSPLAFIDQSPRRTRNSLFSAATLLIKPKNSPPKRAPILKRELIKSDHVFPDPWVSDSIIRISYLSLWKDAFFLPSFLLFIQTAHQRLE</sequence>
<gene>
    <name evidence="1" type="ORF">CDAR_245971</name>
</gene>
<dbReference type="AlphaFoldDB" id="A0AAV4TFK9"/>
<dbReference type="EMBL" id="BPLQ01009617">
    <property type="protein sequence ID" value="GIY45398.1"/>
    <property type="molecule type" value="Genomic_DNA"/>
</dbReference>
<organism evidence="1 2">
    <name type="scientific">Caerostris darwini</name>
    <dbReference type="NCBI Taxonomy" id="1538125"/>
    <lineage>
        <taxon>Eukaryota</taxon>
        <taxon>Metazoa</taxon>
        <taxon>Ecdysozoa</taxon>
        <taxon>Arthropoda</taxon>
        <taxon>Chelicerata</taxon>
        <taxon>Arachnida</taxon>
        <taxon>Araneae</taxon>
        <taxon>Araneomorphae</taxon>
        <taxon>Entelegynae</taxon>
        <taxon>Araneoidea</taxon>
        <taxon>Araneidae</taxon>
        <taxon>Caerostris</taxon>
    </lineage>
</organism>
<dbReference type="Proteomes" id="UP001054837">
    <property type="component" value="Unassembled WGS sequence"/>
</dbReference>
<accession>A0AAV4TFK9</accession>
<name>A0AAV4TFK9_9ARAC</name>
<comment type="caution">
    <text evidence="1">The sequence shown here is derived from an EMBL/GenBank/DDBJ whole genome shotgun (WGS) entry which is preliminary data.</text>
</comment>